<sequence>MRSFAWLRARPRTLASAGVVSAAAVAITTLAFVYDGLPTTEVDLHDGGVWVTKQSSLLVGHFNHESEVLDGALRTPSQDYDILQSGATVLMVDAENSTVSTVDPANVALAEPADLPGSAVVALGAQTVAVLDPAKGDLWVAPAGGTLKVKGADPLAELGKGADVAVGVDGTVYAVSPEKGEIVVVRTDAEGEPGDPEHRALEGLKKDAKASITVVGDQPVVLDSDSGTVFVNGAQQKVSKATELQQPSAAADAVAVATSSGLVRVPFDGSKPKTTDAGREGSPAAPVYLDGCTYAAWSGSGRFVRDCAGDADDLKSDVKGLEPTSVLTFRVNRDVIVLNDVVSGATWMAVDDLQRVDNWDEITPPEGDSEDDEQTTEDTTETTLPKRSEINTPPTATDDDFGVRPGRTTMLAVLDNDSDPDGDILTARVTGDGPSFGEIQQVDNGRALQIAVPEEATGSTSFTYEITDGRGGTDTATVKLSVHGWDVNEAPKAKRTTTVAVEAGGTVTYNVLPDWYDPDGDDVFLKSAYASDGDESDFTSDGRITFRAVGGTQGRKEVPVVVSDGNDDGAGPVRFDVKPIGSTIPVTNADYVVVRVGKTATVSPLVNDVSSTREPLRLARVDEVAGATINPDYPNKTFTFTSGTPGTYYVQYLVAAGVEPVPGLVRVDVIDESETDLPPVAVRDIALLPAGGEVLVDVLQNDSDPNGGILVVQSVTAESTAGIGVAVLNHETLRITDQAALSEQVRISYRISNGSQQAEADVIVIPVPAPAQLRPPVANDDQAVVRAGDVVTIPVLDNDYHPNGDTIHVAPDLVEPLPDPERGEAFVSQDAVRFRASDEPGTAYVTYEVVDSTGQKDAGYITIQVVPVNLETNAAPRPKDLTSRVLTGSRVRIAVPLDGIDADGDSVELVGIDSPPKKGRIVETGSDYLVYEAFGDTSGVDGFTYRVRDRLGAEATATISVGIAPPEAANQAPYAVKDTIVMRPGRTVAVPVLANDSDPDGDRFGLVSNALVLPEGSGVKAKVQGDRVVVTAPDKPIETSLQYSIKDARGAKATAVLQITVAEDVPLLPPVARDDFVRATDVEDGVSDVEVLANDEDPDGTVEALTVAVKDASARVVKDGKVRITLTDAPQLIQYSVTDEDGNTASAFVHVPGLSSLPPVLTTVKPLEVKSGETVEIPLADHVRAADGGAVILTEVAKVSAVHNDGAGLVKDAKTLVYTSAQGYFGDDAITFEVTDGTGPDDPEGREATLTLPILVLPPDNQQPTFANGAMDVAPGEEPTGLDLKSLTTDPDKDDLDGMSYEIVGGSPAGMTASIAKGELRVSAAADTKKGTAATIKLKITDGVTAPIDGTVTVNVTASTRPLATANDDVIDEAHQGKTQSVAVLDNDFNPFQKEGKPLKVTTASVDTGDGVAKVSGDKVEVTPSKDFFGTMVVRYRVQDATTDVDREVEGRIRLTVQGRPSTPGTPIVSSVQDRTVVLSWTPPADNGAEITGYTVTSTTAAYTKQCTSTTCTLDGLTNNVKYNFTVVATNRVGDSDPSAPSAEARPDARPDTPQAPTLTFGDASLTVTWVTPPTPGSPVESFNLQISPAPPSGVALKKGVTGNSTVWTGLENGVSYQVQVQAVNLAPEPSSWSPWSLGEVPAKAPEPPAAPTTNRLDSLGTQSQLEVVWSQPTTNGAAISGYEVQVWNGSTLTNTVPVAASSTRQVVNVPNTTTNYTFKVRAQNKAGWGNWSAASAAKRAFGAPGIPPNVSLSTPDANSAVVVAYGNAPGNGATTDEVKYEYSLNGGNWAAMPANKTIGGLSNGTTYTIRVRAYTSMDGVRYTGDPSAQSNGAIPYGPVKTPGVTATRNGQSIDYTWSAPASNGRAITQMQVRFDGGAWQNVANNGSTTKNYGYSQTHKIEGRAQDAAGQWSAIASDSATTVAPPAVVAETRKGSQHNSSTCSNSSCAYMVLHVENFPAGNYTLACNATGPNGGTWSSNTYYVPSDGNVQLSCYFGDPGEQAWVSISGRADASRMTWY</sequence>
<dbReference type="SMART" id="SM00060">
    <property type="entry name" value="FN3"/>
    <property type="match status" value="4"/>
</dbReference>
<dbReference type="GO" id="GO:0000272">
    <property type="term" value="P:polysaccharide catabolic process"/>
    <property type="evidence" value="ECO:0007669"/>
    <property type="project" value="UniProtKB-KW"/>
</dbReference>
<dbReference type="RefSeq" id="WP_141895392.1">
    <property type="nucleotide sequence ID" value="NZ_BAABLH010000016.1"/>
</dbReference>
<evidence type="ECO:0000313" key="7">
    <source>
        <dbReference type="Proteomes" id="UP000320235"/>
    </source>
</evidence>
<dbReference type="Proteomes" id="UP000320235">
    <property type="component" value="Unassembled WGS sequence"/>
</dbReference>
<feature type="compositionally biased region" description="Acidic residues" evidence="4">
    <location>
        <begin position="367"/>
        <end position="380"/>
    </location>
</feature>
<feature type="domain" description="Fibronectin type-III" evidence="5">
    <location>
        <begin position="1651"/>
        <end position="1745"/>
    </location>
</feature>
<keyword evidence="2" id="KW-0378">Hydrolase</keyword>
<comment type="caution">
    <text evidence="6">The sequence shown here is derived from an EMBL/GenBank/DDBJ whole genome shotgun (WGS) entry which is preliminary data.</text>
</comment>
<dbReference type="PANTHER" id="PTHR13817">
    <property type="entry name" value="TITIN"/>
    <property type="match status" value="1"/>
</dbReference>
<dbReference type="NCBIfam" id="NF012211">
    <property type="entry name" value="tand_rpt_95"/>
    <property type="match status" value="2"/>
</dbReference>
<organism evidence="6 7">
    <name type="scientific">Microbacterium kyungheense</name>
    <dbReference type="NCBI Taxonomy" id="1263636"/>
    <lineage>
        <taxon>Bacteria</taxon>
        <taxon>Bacillati</taxon>
        <taxon>Actinomycetota</taxon>
        <taxon>Actinomycetes</taxon>
        <taxon>Micrococcales</taxon>
        <taxon>Microbacteriaceae</taxon>
        <taxon>Microbacterium</taxon>
    </lineage>
</organism>
<dbReference type="Pfam" id="PF17963">
    <property type="entry name" value="Big_9"/>
    <property type="match status" value="9"/>
</dbReference>
<dbReference type="PROSITE" id="PS50853">
    <property type="entry name" value="FN3"/>
    <property type="match status" value="3"/>
</dbReference>
<dbReference type="GO" id="GO:0016798">
    <property type="term" value="F:hydrolase activity, acting on glycosyl bonds"/>
    <property type="evidence" value="ECO:0007669"/>
    <property type="project" value="UniProtKB-KW"/>
</dbReference>
<dbReference type="InterPro" id="IPR013783">
    <property type="entry name" value="Ig-like_fold"/>
</dbReference>
<protein>
    <submittedName>
        <fullName evidence="6">Fibronectin type III domain protein</fullName>
    </submittedName>
</protein>
<evidence type="ECO:0000256" key="2">
    <source>
        <dbReference type="ARBA" id="ARBA00023295"/>
    </source>
</evidence>
<keyword evidence="2" id="KW-0326">Glycosidase</keyword>
<dbReference type="PANTHER" id="PTHR13817:SF73">
    <property type="entry name" value="FIBRONECTIN TYPE-III DOMAIN-CONTAINING PROTEIN"/>
    <property type="match status" value="1"/>
</dbReference>
<keyword evidence="3" id="KW-0624">Polysaccharide degradation</keyword>
<dbReference type="CDD" id="cd00063">
    <property type="entry name" value="FN3"/>
    <property type="match status" value="4"/>
</dbReference>
<evidence type="ECO:0000256" key="1">
    <source>
        <dbReference type="ARBA" id="ARBA00022737"/>
    </source>
</evidence>
<keyword evidence="3" id="KW-0119">Carbohydrate metabolism</keyword>
<dbReference type="InterPro" id="IPR003961">
    <property type="entry name" value="FN3_dom"/>
</dbReference>
<dbReference type="EMBL" id="VFPE01000004">
    <property type="protein sequence ID" value="TQM24346.1"/>
    <property type="molecule type" value="Genomic_DNA"/>
</dbReference>
<dbReference type="PRINTS" id="PR00014">
    <property type="entry name" value="FNTYPEIII"/>
</dbReference>
<feature type="domain" description="Fibronectin type-III" evidence="5">
    <location>
        <begin position="1463"/>
        <end position="1552"/>
    </location>
</feature>
<evidence type="ECO:0000256" key="3">
    <source>
        <dbReference type="ARBA" id="ARBA00023326"/>
    </source>
</evidence>
<keyword evidence="1" id="KW-0677">Repeat</keyword>
<keyword evidence="7" id="KW-1185">Reference proteome</keyword>
<dbReference type="InterPro" id="IPR050964">
    <property type="entry name" value="Striated_Muscle_Regulatory"/>
</dbReference>
<dbReference type="SUPFAM" id="SSF49265">
    <property type="entry name" value="Fibronectin type III"/>
    <property type="match status" value="3"/>
</dbReference>
<evidence type="ECO:0000313" key="6">
    <source>
        <dbReference type="EMBL" id="TQM24346.1"/>
    </source>
</evidence>
<dbReference type="InterPro" id="IPR036116">
    <property type="entry name" value="FN3_sf"/>
</dbReference>
<reference evidence="6 7" key="1">
    <citation type="submission" date="2019-06" db="EMBL/GenBank/DDBJ databases">
        <title>Sequencing the genomes of 1000 actinobacteria strains.</title>
        <authorList>
            <person name="Klenk H.-P."/>
        </authorList>
    </citation>
    <scope>NUCLEOTIDE SEQUENCE [LARGE SCALE GENOMIC DNA]</scope>
    <source>
        <strain evidence="6 7">DSM 105492</strain>
    </source>
</reference>
<evidence type="ECO:0000259" key="5">
    <source>
        <dbReference type="PROSITE" id="PS50853"/>
    </source>
</evidence>
<dbReference type="SUPFAM" id="SSF101898">
    <property type="entry name" value="NHL repeat"/>
    <property type="match status" value="1"/>
</dbReference>
<dbReference type="Pfam" id="PF00041">
    <property type="entry name" value="fn3"/>
    <property type="match status" value="3"/>
</dbReference>
<gene>
    <name evidence="6" type="ORF">FB391_2859</name>
</gene>
<dbReference type="OrthoDB" id="5241356at2"/>
<feature type="region of interest" description="Disordered" evidence="4">
    <location>
        <begin position="359"/>
        <end position="404"/>
    </location>
</feature>
<name>A0A543ERZ5_9MICO</name>
<evidence type="ECO:0000256" key="4">
    <source>
        <dbReference type="SAM" id="MobiDB-lite"/>
    </source>
</evidence>
<feature type="domain" description="Fibronectin type-III" evidence="5">
    <location>
        <begin position="1553"/>
        <end position="1648"/>
    </location>
</feature>
<proteinExistence type="predicted"/>
<dbReference type="Gene3D" id="2.60.40.2810">
    <property type="match status" value="1"/>
</dbReference>
<dbReference type="Gene3D" id="2.60.40.10">
    <property type="entry name" value="Immunoglobulins"/>
    <property type="match status" value="3"/>
</dbReference>
<accession>A0A543ERZ5</accession>
<feature type="region of interest" description="Disordered" evidence="4">
    <location>
        <begin position="1532"/>
        <end position="1557"/>
    </location>
</feature>